<comment type="catalytic activity">
    <reaction evidence="1">
        <text>a long-chain fatty acyl-CoA + 2 NADPH + 2 H(+) = a long-chain primary fatty alcohol + 2 NADP(+) + CoA</text>
        <dbReference type="Rhea" id="RHEA:52716"/>
        <dbReference type="ChEBI" id="CHEBI:15378"/>
        <dbReference type="ChEBI" id="CHEBI:57287"/>
        <dbReference type="ChEBI" id="CHEBI:57783"/>
        <dbReference type="ChEBI" id="CHEBI:58349"/>
        <dbReference type="ChEBI" id="CHEBI:77396"/>
        <dbReference type="ChEBI" id="CHEBI:83139"/>
        <dbReference type="EC" id="1.2.1.84"/>
    </reaction>
</comment>
<dbReference type="InterPro" id="IPR013120">
    <property type="entry name" value="FAR_NAD-bd"/>
</dbReference>
<comment type="function">
    <text evidence="1">Catalyzes the reduction of fatty acyl-CoA to fatty alcohols.</text>
</comment>
<protein>
    <recommendedName>
        <fullName evidence="1">Fatty acyl-CoA reductase</fullName>
        <ecNumber evidence="1">1.2.1.84</ecNumber>
    </recommendedName>
</protein>
<reference evidence="4" key="1">
    <citation type="submission" date="2025-08" db="UniProtKB">
        <authorList>
            <consortium name="RefSeq"/>
        </authorList>
    </citation>
    <scope>IDENTIFICATION</scope>
    <source>
        <tissue evidence="4">Gonads</tissue>
    </source>
</reference>
<name>A0A6J2XHQ0_SITOR</name>
<evidence type="ECO:0000313" key="4">
    <source>
        <dbReference type="RefSeq" id="XP_030750973.1"/>
    </source>
</evidence>
<dbReference type="PANTHER" id="PTHR11011:SF60">
    <property type="entry name" value="FATTY ACYL-COA REDUCTASE-RELATED"/>
    <property type="match status" value="1"/>
</dbReference>
<dbReference type="KEGG" id="soy:115878578"/>
<keyword evidence="1" id="KW-0444">Lipid biosynthesis</keyword>
<dbReference type="Pfam" id="PF07993">
    <property type="entry name" value="NAD_binding_4"/>
    <property type="match status" value="1"/>
</dbReference>
<dbReference type="GeneID" id="115878578"/>
<evidence type="ECO:0000256" key="1">
    <source>
        <dbReference type="RuleBase" id="RU363097"/>
    </source>
</evidence>
<dbReference type="GO" id="GO:0102965">
    <property type="term" value="F:alcohol-forming long-chain fatty acyl-CoA reductase activity"/>
    <property type="evidence" value="ECO:0007669"/>
    <property type="project" value="UniProtKB-EC"/>
</dbReference>
<dbReference type="EC" id="1.2.1.84" evidence="1"/>
<accession>A0A6J2XHQ0</accession>
<dbReference type="InterPro" id="IPR036291">
    <property type="entry name" value="NAD(P)-bd_dom_sf"/>
</dbReference>
<gene>
    <name evidence="4" type="primary">LOC115878578</name>
</gene>
<keyword evidence="1" id="KW-0443">Lipid metabolism</keyword>
<sequence length="198" mass="22167">MSSQIKEFYNGQNILLTGGTGYFGKMIIAKLLKSTEVKNIYLIVRAKEEIGFDKRVVIMFQEEIFSNTNEQIFLSKLHPIEGDLRKEGLGISKEDALFLKENINVVFHCGASLNMDAKLADAVMTNVNGTAEILNLMKGSRTLRAFVLVSTAYSNCMNEIIEEKFYEPPIDPKLLIMMANNMKAELLNDISSSDIDGI</sequence>
<dbReference type="GO" id="GO:0005777">
    <property type="term" value="C:peroxisome"/>
    <property type="evidence" value="ECO:0007669"/>
    <property type="project" value="TreeGrafter"/>
</dbReference>
<evidence type="ECO:0000313" key="3">
    <source>
        <dbReference type="Proteomes" id="UP000504635"/>
    </source>
</evidence>
<feature type="domain" description="Thioester reductase (TE)" evidence="2">
    <location>
        <begin position="16"/>
        <end position="186"/>
    </location>
</feature>
<dbReference type="InterPro" id="IPR026055">
    <property type="entry name" value="FAR"/>
</dbReference>
<dbReference type="RefSeq" id="XP_030750973.1">
    <property type="nucleotide sequence ID" value="XM_030895113.1"/>
</dbReference>
<dbReference type="OrthoDB" id="8195591at2759"/>
<dbReference type="Proteomes" id="UP000504635">
    <property type="component" value="Unplaced"/>
</dbReference>
<dbReference type="AlphaFoldDB" id="A0A6J2XHQ0"/>
<evidence type="ECO:0000259" key="2">
    <source>
        <dbReference type="Pfam" id="PF07993"/>
    </source>
</evidence>
<keyword evidence="3" id="KW-1185">Reference proteome</keyword>
<dbReference type="Gene3D" id="3.40.50.720">
    <property type="entry name" value="NAD(P)-binding Rossmann-like Domain"/>
    <property type="match status" value="1"/>
</dbReference>
<organism evidence="3 4">
    <name type="scientific">Sitophilus oryzae</name>
    <name type="common">Rice weevil</name>
    <name type="synonym">Curculio oryzae</name>
    <dbReference type="NCBI Taxonomy" id="7048"/>
    <lineage>
        <taxon>Eukaryota</taxon>
        <taxon>Metazoa</taxon>
        <taxon>Ecdysozoa</taxon>
        <taxon>Arthropoda</taxon>
        <taxon>Hexapoda</taxon>
        <taxon>Insecta</taxon>
        <taxon>Pterygota</taxon>
        <taxon>Neoptera</taxon>
        <taxon>Endopterygota</taxon>
        <taxon>Coleoptera</taxon>
        <taxon>Polyphaga</taxon>
        <taxon>Cucujiformia</taxon>
        <taxon>Curculionidae</taxon>
        <taxon>Dryophthorinae</taxon>
        <taxon>Sitophilus</taxon>
    </lineage>
</organism>
<comment type="similarity">
    <text evidence="1">Belongs to the fatty acyl-CoA reductase family.</text>
</comment>
<dbReference type="SUPFAM" id="SSF51735">
    <property type="entry name" value="NAD(P)-binding Rossmann-fold domains"/>
    <property type="match status" value="1"/>
</dbReference>
<dbReference type="InParanoid" id="A0A6J2XHQ0"/>
<dbReference type="GO" id="GO:0080019">
    <property type="term" value="F:alcohol-forming very long-chain fatty acyl-CoA reductase activity"/>
    <property type="evidence" value="ECO:0007669"/>
    <property type="project" value="InterPro"/>
</dbReference>
<keyword evidence="1" id="KW-0560">Oxidoreductase</keyword>
<dbReference type="GO" id="GO:0035336">
    <property type="term" value="P:long-chain fatty-acyl-CoA metabolic process"/>
    <property type="evidence" value="ECO:0007669"/>
    <property type="project" value="TreeGrafter"/>
</dbReference>
<proteinExistence type="inferred from homology"/>
<dbReference type="PANTHER" id="PTHR11011">
    <property type="entry name" value="MALE STERILITY PROTEIN 2-RELATED"/>
    <property type="match status" value="1"/>
</dbReference>
<keyword evidence="1" id="KW-0521">NADP</keyword>